<dbReference type="Gene3D" id="1.10.10.10">
    <property type="entry name" value="Winged helix-like DNA-binding domain superfamily/Winged helix DNA-binding domain"/>
    <property type="match status" value="1"/>
</dbReference>
<evidence type="ECO:0000313" key="6">
    <source>
        <dbReference type="EMBL" id="GLL13610.1"/>
    </source>
</evidence>
<dbReference type="GO" id="GO:0045892">
    <property type="term" value="P:negative regulation of DNA-templated transcription"/>
    <property type="evidence" value="ECO:0007669"/>
    <property type="project" value="TreeGrafter"/>
</dbReference>
<keyword evidence="2" id="KW-0238">DNA-binding</keyword>
<evidence type="ECO:0000256" key="1">
    <source>
        <dbReference type="ARBA" id="ARBA00023015"/>
    </source>
</evidence>
<proteinExistence type="predicted"/>
<evidence type="ECO:0000256" key="2">
    <source>
        <dbReference type="ARBA" id="ARBA00023125"/>
    </source>
</evidence>
<dbReference type="AlphaFoldDB" id="A0A9W6L7Q6"/>
<keyword evidence="1" id="KW-0805">Transcription regulation</keyword>
<dbReference type="InterPro" id="IPR005471">
    <property type="entry name" value="Tscrpt_reg_IclR_N"/>
</dbReference>
<accession>A0A9W6L7Q6</accession>
<reference evidence="6" key="2">
    <citation type="submission" date="2023-01" db="EMBL/GenBank/DDBJ databases">
        <authorList>
            <person name="Sun Q."/>
            <person name="Evtushenko L."/>
        </authorList>
    </citation>
    <scope>NUCLEOTIDE SEQUENCE</scope>
    <source>
        <strain evidence="6">VKM Ac-1069</strain>
    </source>
</reference>
<dbReference type="EMBL" id="BSFQ01000023">
    <property type="protein sequence ID" value="GLL13610.1"/>
    <property type="molecule type" value="Genomic_DNA"/>
</dbReference>
<dbReference type="InterPro" id="IPR014757">
    <property type="entry name" value="Tscrpt_reg_IclR_C"/>
</dbReference>
<evidence type="ECO:0000259" key="5">
    <source>
        <dbReference type="PROSITE" id="PS51078"/>
    </source>
</evidence>
<dbReference type="PROSITE" id="PS51078">
    <property type="entry name" value="ICLR_ED"/>
    <property type="match status" value="1"/>
</dbReference>
<dbReference type="PANTHER" id="PTHR30136:SF24">
    <property type="entry name" value="HTH-TYPE TRANSCRIPTIONAL REPRESSOR ALLR"/>
    <property type="match status" value="1"/>
</dbReference>
<dbReference type="Proteomes" id="UP001143463">
    <property type="component" value="Unassembled WGS sequence"/>
</dbReference>
<name>A0A9W6L7Q6_9PSEU</name>
<dbReference type="GO" id="GO:0003700">
    <property type="term" value="F:DNA-binding transcription factor activity"/>
    <property type="evidence" value="ECO:0007669"/>
    <property type="project" value="TreeGrafter"/>
</dbReference>
<feature type="domain" description="HTH iclR-type" evidence="4">
    <location>
        <begin position="11"/>
        <end position="74"/>
    </location>
</feature>
<comment type="caution">
    <text evidence="6">The sequence shown here is derived from an EMBL/GenBank/DDBJ whole genome shotgun (WGS) entry which is preliminary data.</text>
</comment>
<dbReference type="InterPro" id="IPR036390">
    <property type="entry name" value="WH_DNA-bd_sf"/>
</dbReference>
<keyword evidence="7" id="KW-1185">Reference proteome</keyword>
<sequence>MTATEKPAGSVRPLSSALSTLRVLEEVAARQPIGVSELARVTAMPKSSVQRCLVTLQQAGWLRIVDPERTRWGVTMKALTIGLRGTGEQDLRDLARPVVKRLAAETDETVHFSVRDGDDIVVIAREDSTHVVRVFIEVGSRVPLRASSAGLAILAGLDAAEVEEVLKHPVEDFAEPVPTAEEALGEIARTAERGYALNGSAWFRPHVTSLGAAVANAAGRPFAGLTLAIPEMRYSPADEERLARLTVAAAEEISGLISSA</sequence>
<evidence type="ECO:0000256" key="3">
    <source>
        <dbReference type="ARBA" id="ARBA00023163"/>
    </source>
</evidence>
<dbReference type="InterPro" id="IPR029016">
    <property type="entry name" value="GAF-like_dom_sf"/>
</dbReference>
<gene>
    <name evidence="6" type="ORF">GCM10017577_47540</name>
</gene>
<dbReference type="InterPro" id="IPR036388">
    <property type="entry name" value="WH-like_DNA-bd_sf"/>
</dbReference>
<dbReference type="SUPFAM" id="SSF55781">
    <property type="entry name" value="GAF domain-like"/>
    <property type="match status" value="1"/>
</dbReference>
<dbReference type="SMART" id="SM00346">
    <property type="entry name" value="HTH_ICLR"/>
    <property type="match status" value="1"/>
</dbReference>
<evidence type="ECO:0000259" key="4">
    <source>
        <dbReference type="PROSITE" id="PS51077"/>
    </source>
</evidence>
<keyword evidence="3" id="KW-0804">Transcription</keyword>
<protein>
    <submittedName>
        <fullName evidence="6">IclR family transcriptional regulator</fullName>
    </submittedName>
</protein>
<dbReference type="SUPFAM" id="SSF46785">
    <property type="entry name" value="Winged helix' DNA-binding domain"/>
    <property type="match status" value="1"/>
</dbReference>
<reference evidence="6" key="1">
    <citation type="journal article" date="2014" name="Int. J. Syst. Evol. Microbiol.">
        <title>Complete genome sequence of Corynebacterium casei LMG S-19264T (=DSM 44701T), isolated from a smear-ripened cheese.</title>
        <authorList>
            <consortium name="US DOE Joint Genome Institute (JGI-PGF)"/>
            <person name="Walter F."/>
            <person name="Albersmeier A."/>
            <person name="Kalinowski J."/>
            <person name="Ruckert C."/>
        </authorList>
    </citation>
    <scope>NUCLEOTIDE SEQUENCE</scope>
    <source>
        <strain evidence="6">VKM Ac-1069</strain>
    </source>
</reference>
<dbReference type="GO" id="GO:0003677">
    <property type="term" value="F:DNA binding"/>
    <property type="evidence" value="ECO:0007669"/>
    <property type="project" value="UniProtKB-KW"/>
</dbReference>
<dbReference type="PROSITE" id="PS51077">
    <property type="entry name" value="HTH_ICLR"/>
    <property type="match status" value="1"/>
</dbReference>
<feature type="domain" description="IclR-ED" evidence="5">
    <location>
        <begin position="77"/>
        <end position="259"/>
    </location>
</feature>
<dbReference type="InterPro" id="IPR050707">
    <property type="entry name" value="HTH_MetabolicPath_Reg"/>
</dbReference>
<evidence type="ECO:0000313" key="7">
    <source>
        <dbReference type="Proteomes" id="UP001143463"/>
    </source>
</evidence>
<dbReference type="Pfam" id="PF09339">
    <property type="entry name" value="HTH_IclR"/>
    <property type="match status" value="1"/>
</dbReference>
<dbReference type="Pfam" id="PF01614">
    <property type="entry name" value="IclR_C"/>
    <property type="match status" value="1"/>
</dbReference>
<organism evidence="6 7">
    <name type="scientific">Pseudonocardia halophobica</name>
    <dbReference type="NCBI Taxonomy" id="29401"/>
    <lineage>
        <taxon>Bacteria</taxon>
        <taxon>Bacillati</taxon>
        <taxon>Actinomycetota</taxon>
        <taxon>Actinomycetes</taxon>
        <taxon>Pseudonocardiales</taxon>
        <taxon>Pseudonocardiaceae</taxon>
        <taxon>Pseudonocardia</taxon>
    </lineage>
</organism>
<dbReference type="Gene3D" id="3.30.450.40">
    <property type="match status" value="1"/>
</dbReference>
<dbReference type="PANTHER" id="PTHR30136">
    <property type="entry name" value="HELIX-TURN-HELIX TRANSCRIPTIONAL REGULATOR, ICLR FAMILY"/>
    <property type="match status" value="1"/>
</dbReference>